<dbReference type="EMBL" id="KF900369">
    <property type="protein sequence ID" value="AIE92547.1"/>
    <property type="molecule type" value="Genomic_DNA"/>
</dbReference>
<protein>
    <submittedName>
        <fullName evidence="4">ATPase</fullName>
    </submittedName>
</protein>
<keyword evidence="2" id="KW-0812">Transmembrane</keyword>
<dbReference type="SUPFAM" id="SSF50969">
    <property type="entry name" value="YVTN repeat-like/Quinoprotein amine dehydrogenase"/>
    <property type="match status" value="1"/>
</dbReference>
<feature type="compositionally biased region" description="Basic and acidic residues" evidence="1">
    <location>
        <begin position="506"/>
        <end position="520"/>
    </location>
</feature>
<feature type="region of interest" description="Disordered" evidence="1">
    <location>
        <begin position="689"/>
        <end position="749"/>
    </location>
</feature>
<sequence length="1161" mass="126808">MIAVPHIMTERGLVNLRPHAIMISLTMILVLFSPMATAFDTDGDGVDDSVDDCPVAYGNSTVDRDGCPDRDGDGTSDINDPWVIQAGGFLEDNRQSMSDDQYVSLFNFDGSKYLTTEDTGGWGSSNGWLRIWDTTSKTNVKSVEFSGNFVHDADWSPDGMFVAAITDNDELFVYYSSNVTPLFSVSTDVGSGDQPNEVAFSPDGTMIAVVIGRSGNDGTAGEVQIYNAMNGSEITAFDPGSDSRFNSVDWSPDGSRILIGSREDVYIYNTGSWNVNRSINTNRGTINAVAWSPDGNTIAVCEAWEGSGARIRLYDVASGLQNWKYDTSTSCNDVEYSPDGTQVVAAHTYYQSDGASLRVFKVDANSATIIDTMSAPRPGGCTGSGGSNNCGSIYGVSWHPDGDYILSAHGRNDEGIYHWIVDPDIDNDGVLNADDAFPEDPTQWDDSDNDGYGDNPAPANEPDECPNVAGTSTEDRFGCPDTDGDGWSDLNDAYPNDEYQWADADGDGHPDNTEDTRDPNPHGSVDRLPNNPTQWDDTDLDGYGDNFANASWVGIRPSEWPGILITTMTPNQLNDIDVFPTDTEQWNDSDGDWVGDEQFTSRSDGCIHIFGDSIWDRLACYDTDGDGWSDPDDNWPACREGAGTGDAFVNDPSQWCDADGDGFGDNASGTNGDACPGFNGNSSIDRTGCKDTDGDGYSDAGDPFPGDATQWLDRDGDGCGDNDHGNNPDLFKDDPSQCGDRDGDGHGDYPVGDNGDWFPDEITQWYDFDGDGYGDNFGNASWVFDRNQSWPGIYIENAHEPDLCPTLYGQMEGETTRGCPDTDQDGIADNEDAYPEDPMRSSDRDGDGYADDPLAAQKDDCPDTFGTSYKGNTYGCIDSDGDGWADTRDDFPEIASQWKDTDDDGYGDNWGNSSWNISRELNWPGDFIVDAELADAFPNDITQWNDTDGDGWGDNPNGTNPDDFPLIHSQHKDSDKDGYGDNTTRDAFQPDDCRSKYGTSWEDRFGCEDTDGDGWSDIADICIYDPNVWEVPGVCEITEADTGVSGSNKMSMKELGTYLLGGLGVLLLLAILVAMVARQAAKRSGQLMRQNVALQEQIFDEEDARREEWIEYYLGQGDLEKAKELGWVEKADWQLHQEAEEKQVEEEIEALPDALDLDDLL</sequence>
<feature type="compositionally biased region" description="Basic and acidic residues" evidence="1">
    <location>
        <begin position="62"/>
        <end position="73"/>
    </location>
</feature>
<dbReference type="InterPro" id="IPR011044">
    <property type="entry name" value="Quino_amine_DH_bsu"/>
</dbReference>
<proteinExistence type="predicted"/>
<feature type="region of interest" description="Disordered" evidence="1">
    <location>
        <begin position="430"/>
        <end position="539"/>
    </location>
</feature>
<evidence type="ECO:0000256" key="1">
    <source>
        <dbReference type="SAM" id="MobiDB-lite"/>
    </source>
</evidence>
<feature type="region of interest" description="Disordered" evidence="1">
    <location>
        <begin position="940"/>
        <end position="987"/>
    </location>
</feature>
<dbReference type="Gene3D" id="4.10.1080.10">
    <property type="entry name" value="TSP type-3 repeat"/>
    <property type="match status" value="2"/>
</dbReference>
<dbReference type="InterPro" id="IPR001680">
    <property type="entry name" value="WD40_rpt"/>
</dbReference>
<feature type="region of interest" description="Disordered" evidence="1">
    <location>
        <begin position="811"/>
        <end position="862"/>
    </location>
</feature>
<dbReference type="Pfam" id="PF08662">
    <property type="entry name" value="eIF2A"/>
    <property type="match status" value="1"/>
</dbReference>
<dbReference type="InterPro" id="IPR013979">
    <property type="entry name" value="TIF_beta_prop-like"/>
</dbReference>
<dbReference type="InterPro" id="IPR028974">
    <property type="entry name" value="TSP_type-3_rpt"/>
</dbReference>
<dbReference type="InterPro" id="IPR015943">
    <property type="entry name" value="WD40/YVTN_repeat-like_dom_sf"/>
</dbReference>
<feature type="compositionally biased region" description="Basic and acidic residues" evidence="1">
    <location>
        <begin position="970"/>
        <end position="979"/>
    </location>
</feature>
<feature type="compositionally biased region" description="Low complexity" evidence="1">
    <location>
        <begin position="953"/>
        <end position="963"/>
    </location>
</feature>
<name>A0A075FSF0_9EURY</name>
<organism evidence="4">
    <name type="scientific">uncultured marine group II/III euryarchaeote AD1000_24_F05</name>
    <dbReference type="NCBI Taxonomy" id="1457742"/>
    <lineage>
        <taxon>Archaea</taxon>
        <taxon>Methanobacteriati</taxon>
        <taxon>Methanobacteriota</taxon>
        <taxon>environmental samples</taxon>
    </lineage>
</organism>
<dbReference type="SUPFAM" id="SSF103647">
    <property type="entry name" value="TSP type-3 repeat"/>
    <property type="match status" value="1"/>
</dbReference>
<dbReference type="GO" id="GO:0005509">
    <property type="term" value="F:calcium ion binding"/>
    <property type="evidence" value="ECO:0007669"/>
    <property type="project" value="InterPro"/>
</dbReference>
<dbReference type="Gene3D" id="2.130.10.10">
    <property type="entry name" value="YVTN repeat-like/Quinoprotein amine dehydrogenase"/>
    <property type="match status" value="2"/>
</dbReference>
<keyword evidence="2" id="KW-0472">Membrane</keyword>
<dbReference type="SMART" id="SM00320">
    <property type="entry name" value="WD40"/>
    <property type="match status" value="5"/>
</dbReference>
<feature type="compositionally biased region" description="Basic and acidic residues" evidence="1">
    <location>
        <begin position="712"/>
        <end position="747"/>
    </location>
</feature>
<feature type="compositionally biased region" description="Basic and acidic residues" evidence="1">
    <location>
        <begin position="837"/>
        <end position="847"/>
    </location>
</feature>
<dbReference type="AlphaFoldDB" id="A0A075FSF0"/>
<feature type="compositionally biased region" description="Acidic residues" evidence="1">
    <location>
        <begin position="822"/>
        <end position="835"/>
    </location>
</feature>
<keyword evidence="2" id="KW-1133">Transmembrane helix</keyword>
<dbReference type="Pfam" id="PF00400">
    <property type="entry name" value="WD40"/>
    <property type="match status" value="1"/>
</dbReference>
<evidence type="ECO:0000313" key="4">
    <source>
        <dbReference type="EMBL" id="AIE92547.1"/>
    </source>
</evidence>
<dbReference type="PANTHER" id="PTHR19879:SF9">
    <property type="entry name" value="TRANSCRIPTION INITIATION FACTOR TFIID SUBUNIT 5"/>
    <property type="match status" value="1"/>
</dbReference>
<feature type="domain" description="Translation initiation factor beta propellor-like" evidence="3">
    <location>
        <begin position="247"/>
        <end position="351"/>
    </location>
</feature>
<feature type="transmembrane region" description="Helical" evidence="2">
    <location>
        <begin position="1055"/>
        <end position="1077"/>
    </location>
</feature>
<feature type="transmembrane region" description="Helical" evidence="2">
    <location>
        <begin position="20"/>
        <end position="39"/>
    </location>
</feature>
<dbReference type="PANTHER" id="PTHR19879">
    <property type="entry name" value="TRANSCRIPTION INITIATION FACTOR TFIID"/>
    <property type="match status" value="1"/>
</dbReference>
<reference evidence="4" key="1">
    <citation type="journal article" date="2014" name="Genome Biol. Evol.">
        <title>Pangenome evidence for extensive interdomain horizontal transfer affecting lineage core and shell genes in uncultured planktonic thaumarchaeota and euryarchaeota.</title>
        <authorList>
            <person name="Deschamps P."/>
            <person name="Zivanovic Y."/>
            <person name="Moreira D."/>
            <person name="Rodriguez-Valera F."/>
            <person name="Lopez-Garcia P."/>
        </authorList>
    </citation>
    <scope>NUCLEOTIDE SEQUENCE</scope>
</reference>
<feature type="compositionally biased region" description="Acidic residues" evidence="1">
    <location>
        <begin position="436"/>
        <end position="451"/>
    </location>
</feature>
<feature type="region of interest" description="Disordered" evidence="1">
    <location>
        <begin position="57"/>
        <end position="77"/>
    </location>
</feature>
<accession>A0A075FSF0</accession>
<evidence type="ECO:0000256" key="2">
    <source>
        <dbReference type="SAM" id="Phobius"/>
    </source>
</evidence>
<evidence type="ECO:0000259" key="3">
    <source>
        <dbReference type="Pfam" id="PF08662"/>
    </source>
</evidence>